<gene>
    <name evidence="1" type="ORF">UR54_C0005G0004</name>
</gene>
<organism evidence="1 2">
    <name type="scientific">Candidatus Roizmanbacteria bacterium GW2011_GWA2_34_18</name>
    <dbReference type="NCBI Taxonomy" id="1618477"/>
    <lineage>
        <taxon>Bacteria</taxon>
        <taxon>Candidatus Roizmaniibacteriota</taxon>
    </lineage>
</organism>
<proteinExistence type="predicted"/>
<dbReference type="AlphaFoldDB" id="A0A0G0E109"/>
<comment type="caution">
    <text evidence="1">The sequence shown here is derived from an EMBL/GenBank/DDBJ whole genome shotgun (WGS) entry which is preliminary data.</text>
</comment>
<accession>A0A0G0E109</accession>
<protein>
    <submittedName>
        <fullName evidence="1">Uncharacterized protein</fullName>
    </submittedName>
</protein>
<dbReference type="EMBL" id="LBPP01000005">
    <property type="protein sequence ID" value="KKP61072.1"/>
    <property type="molecule type" value="Genomic_DNA"/>
</dbReference>
<dbReference type="Proteomes" id="UP000034688">
    <property type="component" value="Unassembled WGS sequence"/>
</dbReference>
<evidence type="ECO:0000313" key="2">
    <source>
        <dbReference type="Proteomes" id="UP000034688"/>
    </source>
</evidence>
<name>A0A0G0E109_9BACT</name>
<reference evidence="1 2" key="1">
    <citation type="journal article" date="2015" name="Nature">
        <title>rRNA introns, odd ribosomes, and small enigmatic genomes across a large radiation of phyla.</title>
        <authorList>
            <person name="Brown C.T."/>
            <person name="Hug L.A."/>
            <person name="Thomas B.C."/>
            <person name="Sharon I."/>
            <person name="Castelle C.J."/>
            <person name="Singh A."/>
            <person name="Wilkins M.J."/>
            <person name="Williams K.H."/>
            <person name="Banfield J.F."/>
        </authorList>
    </citation>
    <scope>NUCLEOTIDE SEQUENCE [LARGE SCALE GENOMIC DNA]</scope>
</reference>
<sequence>MPIIANIEAVKVLPIASFPKIGPTVSERKTVILIFNFASKSFFNNDSFF</sequence>
<evidence type="ECO:0000313" key="1">
    <source>
        <dbReference type="EMBL" id="KKP61072.1"/>
    </source>
</evidence>